<protein>
    <submittedName>
        <fullName evidence="2">Uncharacterized protein</fullName>
    </submittedName>
</protein>
<sequence>MSRSGPAGGFSHSSAAERLPSNRKQTRMNRTADLSLEDFRRLPGLYRRWELTEVCEPNRNYQIEDAGAHADGTPLLAIYVAEPAPDVREAA</sequence>
<organism evidence="2 3">
    <name type="scientific">Rhodovulum visakhapatnamense</name>
    <dbReference type="NCBI Taxonomy" id="364297"/>
    <lineage>
        <taxon>Bacteria</taxon>
        <taxon>Pseudomonadati</taxon>
        <taxon>Pseudomonadota</taxon>
        <taxon>Alphaproteobacteria</taxon>
        <taxon>Rhodobacterales</taxon>
        <taxon>Paracoccaceae</taxon>
        <taxon>Rhodovulum</taxon>
    </lineage>
</organism>
<evidence type="ECO:0000313" key="2">
    <source>
        <dbReference type="EMBL" id="TDX26260.1"/>
    </source>
</evidence>
<gene>
    <name evidence="2" type="ORF">EV657_11734</name>
</gene>
<name>A0A4R8FJB1_9RHOB</name>
<accession>A0A4R8FJB1</accession>
<evidence type="ECO:0000313" key="3">
    <source>
        <dbReference type="Proteomes" id="UP000295484"/>
    </source>
</evidence>
<reference evidence="2 3" key="1">
    <citation type="submission" date="2019-03" db="EMBL/GenBank/DDBJ databases">
        <title>Genomic Encyclopedia of Type Strains, Phase IV (KMG-IV): sequencing the most valuable type-strain genomes for metagenomic binning, comparative biology and taxonomic classification.</title>
        <authorList>
            <person name="Goeker M."/>
        </authorList>
    </citation>
    <scope>NUCLEOTIDE SEQUENCE [LARGE SCALE GENOMIC DNA]</scope>
    <source>
        <strain evidence="2 3">JA181</strain>
    </source>
</reference>
<comment type="caution">
    <text evidence="2">The sequence shown here is derived from an EMBL/GenBank/DDBJ whole genome shotgun (WGS) entry which is preliminary data.</text>
</comment>
<dbReference type="EMBL" id="SOEB01000017">
    <property type="protein sequence ID" value="TDX26260.1"/>
    <property type="molecule type" value="Genomic_DNA"/>
</dbReference>
<proteinExistence type="predicted"/>
<evidence type="ECO:0000256" key="1">
    <source>
        <dbReference type="SAM" id="MobiDB-lite"/>
    </source>
</evidence>
<dbReference type="AlphaFoldDB" id="A0A4R8FJB1"/>
<dbReference type="Proteomes" id="UP000295484">
    <property type="component" value="Unassembled WGS sequence"/>
</dbReference>
<feature type="region of interest" description="Disordered" evidence="1">
    <location>
        <begin position="1"/>
        <end position="31"/>
    </location>
</feature>